<dbReference type="GO" id="GO:0019901">
    <property type="term" value="F:protein kinase binding"/>
    <property type="evidence" value="ECO:0007669"/>
    <property type="project" value="UniProtKB-UniRule"/>
</dbReference>
<evidence type="ECO:0000256" key="1">
    <source>
        <dbReference type="ARBA" id="ARBA00007215"/>
    </source>
</evidence>
<dbReference type="PANTHER" id="PTHR15615">
    <property type="match status" value="1"/>
</dbReference>
<dbReference type="GeneID" id="105043645"/>
<dbReference type="AlphaFoldDB" id="A0A6I9R2Y3"/>
<evidence type="ECO:0000256" key="3">
    <source>
        <dbReference type="ARBA" id="ARBA00023127"/>
    </source>
</evidence>
<gene>
    <name evidence="7" type="primary">LOC105043645</name>
</gene>
<keyword evidence="6" id="KW-1185">Reference proteome</keyword>
<keyword evidence="3 5" id="KW-0195">Cyclin</keyword>
<dbReference type="GO" id="GO:0051301">
    <property type="term" value="P:cell division"/>
    <property type="evidence" value="ECO:0007669"/>
    <property type="project" value="UniProtKB-UniRule"/>
</dbReference>
<evidence type="ECO:0000256" key="2">
    <source>
        <dbReference type="ARBA" id="ARBA00022618"/>
    </source>
</evidence>
<dbReference type="PANTHER" id="PTHR15615:SF15">
    <property type="entry name" value="CYCLIN-U2-1"/>
    <property type="match status" value="1"/>
</dbReference>
<evidence type="ECO:0000313" key="6">
    <source>
        <dbReference type="Proteomes" id="UP000504607"/>
    </source>
</evidence>
<dbReference type="PIRSF" id="PIRSF027110">
    <property type="entry name" value="PREG"/>
    <property type="match status" value="1"/>
</dbReference>
<dbReference type="Pfam" id="PF08613">
    <property type="entry name" value="Cyclin"/>
    <property type="match status" value="1"/>
</dbReference>
<proteinExistence type="inferred from homology"/>
<evidence type="ECO:0000256" key="4">
    <source>
        <dbReference type="ARBA" id="ARBA00023306"/>
    </source>
</evidence>
<dbReference type="OrthoDB" id="337735at2759"/>
<dbReference type="KEGG" id="egu:105043645"/>
<dbReference type="InterPro" id="IPR036915">
    <property type="entry name" value="Cyclin-like_sf"/>
</dbReference>
<dbReference type="SUPFAM" id="SSF47954">
    <property type="entry name" value="Cyclin-like"/>
    <property type="match status" value="1"/>
</dbReference>
<reference evidence="7" key="1">
    <citation type="submission" date="2025-08" db="UniProtKB">
        <authorList>
            <consortium name="RefSeq"/>
        </authorList>
    </citation>
    <scope>IDENTIFICATION</scope>
</reference>
<dbReference type="FunCoup" id="A0A6I9R2Y3">
    <property type="interactions" value="6"/>
</dbReference>
<comment type="similarity">
    <text evidence="1">Belongs to the cyclin family. Cyclin U/P subfamily.</text>
</comment>
<dbReference type="InterPro" id="IPR012389">
    <property type="entry name" value="Cyclin_P/U"/>
</dbReference>
<keyword evidence="4" id="KW-0131">Cell cycle</keyword>
<accession>A0A6I9R2Y3</accession>
<evidence type="ECO:0000256" key="5">
    <source>
        <dbReference type="PIRNR" id="PIRNR027110"/>
    </source>
</evidence>
<dbReference type="Gene3D" id="1.10.472.10">
    <property type="entry name" value="Cyclin-like"/>
    <property type="match status" value="1"/>
</dbReference>
<dbReference type="RefSeq" id="XP_010919573.1">
    <property type="nucleotide sequence ID" value="XM_010921271.3"/>
</dbReference>
<dbReference type="InterPro" id="IPR013922">
    <property type="entry name" value="Cyclin_PHO80-like"/>
</dbReference>
<name>A0A6I9R2Y3_ELAGV</name>
<dbReference type="InParanoid" id="A0A6I9R2Y3"/>
<protein>
    <recommendedName>
        <fullName evidence="5">Cyclin</fullName>
    </recommendedName>
</protein>
<organism evidence="6 7">
    <name type="scientific">Elaeis guineensis var. tenera</name>
    <name type="common">Oil palm</name>
    <dbReference type="NCBI Taxonomy" id="51953"/>
    <lineage>
        <taxon>Eukaryota</taxon>
        <taxon>Viridiplantae</taxon>
        <taxon>Streptophyta</taxon>
        <taxon>Embryophyta</taxon>
        <taxon>Tracheophyta</taxon>
        <taxon>Spermatophyta</taxon>
        <taxon>Magnoliopsida</taxon>
        <taxon>Liliopsida</taxon>
        <taxon>Arecaceae</taxon>
        <taxon>Arecoideae</taxon>
        <taxon>Cocoseae</taxon>
        <taxon>Elaeidinae</taxon>
        <taxon>Elaeis</taxon>
    </lineage>
</organism>
<sequence length="228" mass="26159">MPSSFSPNPISISPSKLRSDLYSFSCEEEPSTPLVISVLASLVERTIARNERVIGKCSIVAVKDARSRAFYSHQVLDMSIQSFLERFFRYAHVTPPVYVVAYIYMDRLCQLNPGLKVCLMNVHRLLITSIMVASKFVEDRNYWNSYFAKVGGISTMELNNLELNFLFLMKFKLHVSVSVFKSYCSHLEREVSFGGGYHIERSLKFMCGGEITSKERERRKLNQLARVL</sequence>
<evidence type="ECO:0000313" key="7">
    <source>
        <dbReference type="RefSeq" id="XP_010919573.1"/>
    </source>
</evidence>
<keyword evidence="2" id="KW-0132">Cell division</keyword>
<dbReference type="Proteomes" id="UP000504607">
    <property type="component" value="Chromosome 4"/>
</dbReference>